<dbReference type="Gene3D" id="1.10.510.10">
    <property type="entry name" value="Transferase(Phosphotransferase) domain 1"/>
    <property type="match status" value="1"/>
</dbReference>
<dbReference type="GO" id="GO:0004674">
    <property type="term" value="F:protein serine/threonine kinase activity"/>
    <property type="evidence" value="ECO:0007669"/>
    <property type="project" value="UniProtKB-KW"/>
</dbReference>
<keyword evidence="10" id="KW-1185">Reference proteome</keyword>
<evidence type="ECO:0000313" key="10">
    <source>
        <dbReference type="Proteomes" id="UP000011087"/>
    </source>
</evidence>
<evidence type="ECO:0000313" key="9">
    <source>
        <dbReference type="EnsemblProtists" id="EKX30743"/>
    </source>
</evidence>
<evidence type="ECO:0000259" key="7">
    <source>
        <dbReference type="PROSITE" id="PS51285"/>
    </source>
</evidence>
<evidence type="ECO:0000256" key="4">
    <source>
        <dbReference type="ARBA" id="ARBA00022777"/>
    </source>
</evidence>
<dbReference type="RefSeq" id="XP_005817723.1">
    <property type="nucleotide sequence ID" value="XM_005817666.1"/>
</dbReference>
<keyword evidence="5" id="KW-0067">ATP-binding</keyword>
<dbReference type="GO" id="GO:0005524">
    <property type="term" value="F:ATP binding"/>
    <property type="evidence" value="ECO:0007669"/>
    <property type="project" value="UniProtKB-KW"/>
</dbReference>
<evidence type="ECO:0000256" key="6">
    <source>
        <dbReference type="SAM" id="MobiDB-lite"/>
    </source>
</evidence>
<keyword evidence="2" id="KW-0808">Transferase</keyword>
<evidence type="ECO:0000256" key="2">
    <source>
        <dbReference type="ARBA" id="ARBA00022679"/>
    </source>
</evidence>
<evidence type="ECO:0000256" key="5">
    <source>
        <dbReference type="ARBA" id="ARBA00022840"/>
    </source>
</evidence>
<dbReference type="PROSITE" id="PS51285">
    <property type="entry name" value="AGC_KINASE_CTER"/>
    <property type="match status" value="1"/>
</dbReference>
<evidence type="ECO:0000256" key="1">
    <source>
        <dbReference type="ARBA" id="ARBA00022527"/>
    </source>
</evidence>
<accession>L1I3E8</accession>
<reference evidence="9" key="3">
    <citation type="submission" date="2015-06" db="UniProtKB">
        <authorList>
            <consortium name="EnsemblProtists"/>
        </authorList>
    </citation>
    <scope>IDENTIFICATION</scope>
</reference>
<name>L1I3E8_GUITC</name>
<evidence type="ECO:0000256" key="3">
    <source>
        <dbReference type="ARBA" id="ARBA00022741"/>
    </source>
</evidence>
<dbReference type="KEGG" id="gtt:GUITHDRAFT_123036"/>
<dbReference type="STRING" id="905079.L1I3E8"/>
<dbReference type="OrthoDB" id="63267at2759"/>
<dbReference type="GeneID" id="17287463"/>
<keyword evidence="1" id="KW-0723">Serine/threonine-protein kinase</keyword>
<dbReference type="Proteomes" id="UP000011087">
    <property type="component" value="Unassembled WGS sequence"/>
</dbReference>
<dbReference type="AlphaFoldDB" id="L1I3E8"/>
<reference evidence="8 10" key="1">
    <citation type="journal article" date="2012" name="Nature">
        <title>Algal genomes reveal evolutionary mosaicism and the fate of nucleomorphs.</title>
        <authorList>
            <consortium name="DOE Joint Genome Institute"/>
            <person name="Curtis B.A."/>
            <person name="Tanifuji G."/>
            <person name="Burki F."/>
            <person name="Gruber A."/>
            <person name="Irimia M."/>
            <person name="Maruyama S."/>
            <person name="Arias M.C."/>
            <person name="Ball S.G."/>
            <person name="Gile G.H."/>
            <person name="Hirakawa Y."/>
            <person name="Hopkins J.F."/>
            <person name="Kuo A."/>
            <person name="Rensing S.A."/>
            <person name="Schmutz J."/>
            <person name="Symeonidi A."/>
            <person name="Elias M."/>
            <person name="Eveleigh R.J."/>
            <person name="Herman E.K."/>
            <person name="Klute M.J."/>
            <person name="Nakayama T."/>
            <person name="Obornik M."/>
            <person name="Reyes-Prieto A."/>
            <person name="Armbrust E.V."/>
            <person name="Aves S.J."/>
            <person name="Beiko R.G."/>
            <person name="Coutinho P."/>
            <person name="Dacks J.B."/>
            <person name="Durnford D.G."/>
            <person name="Fast N.M."/>
            <person name="Green B.R."/>
            <person name="Grisdale C.J."/>
            <person name="Hempel F."/>
            <person name="Henrissat B."/>
            <person name="Hoppner M.P."/>
            <person name="Ishida K."/>
            <person name="Kim E."/>
            <person name="Koreny L."/>
            <person name="Kroth P.G."/>
            <person name="Liu Y."/>
            <person name="Malik S.B."/>
            <person name="Maier U.G."/>
            <person name="McRose D."/>
            <person name="Mock T."/>
            <person name="Neilson J.A."/>
            <person name="Onodera N.T."/>
            <person name="Poole A.M."/>
            <person name="Pritham E.J."/>
            <person name="Richards T.A."/>
            <person name="Rocap G."/>
            <person name="Roy S.W."/>
            <person name="Sarai C."/>
            <person name="Schaack S."/>
            <person name="Shirato S."/>
            <person name="Slamovits C.H."/>
            <person name="Spencer D.F."/>
            <person name="Suzuki S."/>
            <person name="Worden A.Z."/>
            <person name="Zauner S."/>
            <person name="Barry K."/>
            <person name="Bell C."/>
            <person name="Bharti A.K."/>
            <person name="Crow J.A."/>
            <person name="Grimwood J."/>
            <person name="Kramer R."/>
            <person name="Lindquist E."/>
            <person name="Lucas S."/>
            <person name="Salamov A."/>
            <person name="McFadden G.I."/>
            <person name="Lane C.E."/>
            <person name="Keeling P.J."/>
            <person name="Gray M.W."/>
            <person name="Grigoriev I.V."/>
            <person name="Archibald J.M."/>
        </authorList>
    </citation>
    <scope>NUCLEOTIDE SEQUENCE</scope>
    <source>
        <strain evidence="8 10">CCMP2712</strain>
    </source>
</reference>
<feature type="region of interest" description="Disordered" evidence="6">
    <location>
        <begin position="83"/>
        <end position="107"/>
    </location>
</feature>
<sequence length="117" mass="13528">MQEEIMRHGWFKKFPWQKFLEKKLTPPWAPELSSPTDLRHIEQLGSEVDANERSYGDPTAPVLSLLPMGHILYFLTPGAKITMDDKQQEEQKGQKGQQQRFSKGMKDILAKKELMEG</sequence>
<proteinExistence type="predicted"/>
<feature type="domain" description="AGC-kinase C-terminal" evidence="7">
    <location>
        <begin position="12"/>
        <end position="113"/>
    </location>
</feature>
<dbReference type="Gene3D" id="3.30.200.20">
    <property type="entry name" value="Phosphorylase Kinase, domain 1"/>
    <property type="match status" value="1"/>
</dbReference>
<protein>
    <recommendedName>
        <fullName evidence="7">AGC-kinase C-terminal domain-containing protein</fullName>
    </recommendedName>
</protein>
<dbReference type="EMBL" id="JH993614">
    <property type="protein sequence ID" value="EKX30743.1"/>
    <property type="molecule type" value="Genomic_DNA"/>
</dbReference>
<dbReference type="EnsemblProtists" id="EKX30743">
    <property type="protein sequence ID" value="EKX30743"/>
    <property type="gene ID" value="GUITHDRAFT_123036"/>
</dbReference>
<keyword evidence="4" id="KW-0418">Kinase</keyword>
<reference evidence="10" key="2">
    <citation type="submission" date="2012-11" db="EMBL/GenBank/DDBJ databases">
        <authorList>
            <person name="Kuo A."/>
            <person name="Curtis B.A."/>
            <person name="Tanifuji G."/>
            <person name="Burki F."/>
            <person name="Gruber A."/>
            <person name="Irimia M."/>
            <person name="Maruyama S."/>
            <person name="Arias M.C."/>
            <person name="Ball S.G."/>
            <person name="Gile G.H."/>
            <person name="Hirakawa Y."/>
            <person name="Hopkins J.F."/>
            <person name="Rensing S.A."/>
            <person name="Schmutz J."/>
            <person name="Symeonidi A."/>
            <person name="Elias M."/>
            <person name="Eveleigh R.J."/>
            <person name="Herman E.K."/>
            <person name="Klute M.J."/>
            <person name="Nakayama T."/>
            <person name="Obornik M."/>
            <person name="Reyes-Prieto A."/>
            <person name="Armbrust E.V."/>
            <person name="Aves S.J."/>
            <person name="Beiko R.G."/>
            <person name="Coutinho P."/>
            <person name="Dacks J.B."/>
            <person name="Durnford D.G."/>
            <person name="Fast N.M."/>
            <person name="Green B.R."/>
            <person name="Grisdale C."/>
            <person name="Hempe F."/>
            <person name="Henrissat B."/>
            <person name="Hoppner M.P."/>
            <person name="Ishida K.-I."/>
            <person name="Kim E."/>
            <person name="Koreny L."/>
            <person name="Kroth P.G."/>
            <person name="Liu Y."/>
            <person name="Malik S.-B."/>
            <person name="Maier U.G."/>
            <person name="McRose D."/>
            <person name="Mock T."/>
            <person name="Neilson J.A."/>
            <person name="Onodera N.T."/>
            <person name="Poole A.M."/>
            <person name="Pritham E.J."/>
            <person name="Richards T.A."/>
            <person name="Rocap G."/>
            <person name="Roy S.W."/>
            <person name="Sarai C."/>
            <person name="Schaack S."/>
            <person name="Shirato S."/>
            <person name="Slamovits C.H."/>
            <person name="Spencer D.F."/>
            <person name="Suzuki S."/>
            <person name="Worden A.Z."/>
            <person name="Zauner S."/>
            <person name="Barry K."/>
            <person name="Bell C."/>
            <person name="Bharti A.K."/>
            <person name="Crow J.A."/>
            <person name="Grimwood J."/>
            <person name="Kramer R."/>
            <person name="Lindquist E."/>
            <person name="Lucas S."/>
            <person name="Salamov A."/>
            <person name="McFadden G.I."/>
            <person name="Lane C.E."/>
            <person name="Keeling P.J."/>
            <person name="Gray M.W."/>
            <person name="Grigoriev I.V."/>
            <person name="Archibald J.M."/>
        </authorList>
    </citation>
    <scope>NUCLEOTIDE SEQUENCE</scope>
    <source>
        <strain evidence="10">CCMP2712</strain>
    </source>
</reference>
<keyword evidence="3" id="KW-0547">Nucleotide-binding</keyword>
<dbReference type="PaxDb" id="55529-EKX30743"/>
<gene>
    <name evidence="8" type="ORF">GUITHDRAFT_123036</name>
</gene>
<feature type="non-terminal residue" evidence="8">
    <location>
        <position position="1"/>
    </location>
</feature>
<dbReference type="InterPro" id="IPR000961">
    <property type="entry name" value="AGC-kinase_C"/>
</dbReference>
<evidence type="ECO:0000313" key="8">
    <source>
        <dbReference type="EMBL" id="EKX30743.1"/>
    </source>
</evidence>
<organism evidence="8">
    <name type="scientific">Guillardia theta (strain CCMP2712)</name>
    <name type="common">Cryptophyte</name>
    <dbReference type="NCBI Taxonomy" id="905079"/>
    <lineage>
        <taxon>Eukaryota</taxon>
        <taxon>Cryptophyceae</taxon>
        <taxon>Pyrenomonadales</taxon>
        <taxon>Geminigeraceae</taxon>
        <taxon>Guillardia</taxon>
    </lineage>
</organism>
<dbReference type="HOGENOM" id="CLU_2091116_0_0_1"/>
<feature type="compositionally biased region" description="Basic and acidic residues" evidence="6">
    <location>
        <begin position="83"/>
        <end position="93"/>
    </location>
</feature>